<comment type="caution">
    <text evidence="2">The sequence shown here is derived from an EMBL/GenBank/DDBJ whole genome shotgun (WGS) entry which is preliminary data.</text>
</comment>
<dbReference type="SUPFAM" id="SSF53448">
    <property type="entry name" value="Nucleotide-diphospho-sugar transferases"/>
    <property type="match status" value="1"/>
</dbReference>
<dbReference type="Proteomes" id="UP000018890">
    <property type="component" value="Unassembled WGS sequence"/>
</dbReference>
<protein>
    <submittedName>
        <fullName evidence="2">Glycosyltransferase</fullName>
    </submittedName>
</protein>
<evidence type="ECO:0000259" key="1">
    <source>
        <dbReference type="Pfam" id="PF00535"/>
    </source>
</evidence>
<dbReference type="CDD" id="cd04179">
    <property type="entry name" value="DPM_DPG-synthase_like"/>
    <property type="match status" value="1"/>
</dbReference>
<dbReference type="OrthoDB" id="396512at2"/>
<evidence type="ECO:0000313" key="2">
    <source>
        <dbReference type="EMBL" id="GAE24618.1"/>
    </source>
</evidence>
<gene>
    <name evidence="2" type="ORF">JCM9140_560</name>
</gene>
<accession>W4PYR0</accession>
<feature type="domain" description="Glycosyltransferase 2-like" evidence="1">
    <location>
        <begin position="5"/>
        <end position="124"/>
    </location>
</feature>
<sequence>MIETSFIIAAYNEEKTIEKTLQALRNHPHFLRAEIIVVDDGSQDQTSDVARKWADVVVSFQDNKGKGTAMQRGWKEAKGDYIVCLDADLEETAEEIFSLLPPLLEAKADMTISIINPGKKSGMGFVKRRVQSIVERETGVKLEAPLSGQRAFHKKWLSVLLRKSYYGFGIETQMTIDVLKAGATCVEIETNMKHREMGRDVKGFVHRLKQWLI</sequence>
<dbReference type="Pfam" id="PF00535">
    <property type="entry name" value="Glycos_transf_2"/>
    <property type="match status" value="1"/>
</dbReference>
<dbReference type="AlphaFoldDB" id="W4PYR0"/>
<dbReference type="GO" id="GO:0016740">
    <property type="term" value="F:transferase activity"/>
    <property type="evidence" value="ECO:0007669"/>
    <property type="project" value="UniProtKB-KW"/>
</dbReference>
<dbReference type="STRING" id="1236970.JCM9140_560"/>
<organism evidence="2 3">
    <name type="scientific">Halalkalibacter wakoensis JCM 9140</name>
    <dbReference type="NCBI Taxonomy" id="1236970"/>
    <lineage>
        <taxon>Bacteria</taxon>
        <taxon>Bacillati</taxon>
        <taxon>Bacillota</taxon>
        <taxon>Bacilli</taxon>
        <taxon>Bacillales</taxon>
        <taxon>Bacillaceae</taxon>
        <taxon>Halalkalibacter</taxon>
    </lineage>
</organism>
<dbReference type="InterPro" id="IPR029044">
    <property type="entry name" value="Nucleotide-diphossugar_trans"/>
</dbReference>
<keyword evidence="3" id="KW-1185">Reference proteome</keyword>
<dbReference type="RefSeq" id="WP_034741904.1">
    <property type="nucleotide sequence ID" value="NZ_BAUT01000003.1"/>
</dbReference>
<name>W4PYR0_9BACI</name>
<dbReference type="InterPro" id="IPR001173">
    <property type="entry name" value="Glyco_trans_2-like"/>
</dbReference>
<evidence type="ECO:0000313" key="3">
    <source>
        <dbReference type="Proteomes" id="UP000018890"/>
    </source>
</evidence>
<dbReference type="InterPro" id="IPR050256">
    <property type="entry name" value="Glycosyltransferase_2"/>
</dbReference>
<dbReference type="PANTHER" id="PTHR48090">
    <property type="entry name" value="UNDECAPRENYL-PHOSPHATE 4-DEOXY-4-FORMAMIDO-L-ARABINOSE TRANSFERASE-RELATED"/>
    <property type="match status" value="1"/>
</dbReference>
<reference evidence="2" key="1">
    <citation type="journal article" date="2014" name="Genome Announc.">
        <title>Draft Genome Sequences of Three Alkaliphilic Bacillus Strains, Bacillus wakoensis JCM 9140T, Bacillus akibai JCM 9157T, and Bacillus hemicellulosilyticus JCM 9152T.</title>
        <authorList>
            <person name="Yuki M."/>
            <person name="Oshima K."/>
            <person name="Suda W."/>
            <person name="Oshida Y."/>
            <person name="Kitamura K."/>
            <person name="Iida T."/>
            <person name="Hattori M."/>
            <person name="Ohkuma M."/>
        </authorList>
    </citation>
    <scope>NUCLEOTIDE SEQUENCE [LARGE SCALE GENOMIC DNA]</scope>
    <source>
        <strain evidence="2">JCM 9140</strain>
    </source>
</reference>
<dbReference type="EMBL" id="BAUT01000003">
    <property type="protein sequence ID" value="GAE24618.1"/>
    <property type="molecule type" value="Genomic_DNA"/>
</dbReference>
<proteinExistence type="predicted"/>
<keyword evidence="2" id="KW-0808">Transferase</keyword>
<dbReference type="PANTHER" id="PTHR48090:SF7">
    <property type="entry name" value="RFBJ PROTEIN"/>
    <property type="match status" value="1"/>
</dbReference>
<dbReference type="Gene3D" id="3.90.550.10">
    <property type="entry name" value="Spore Coat Polysaccharide Biosynthesis Protein SpsA, Chain A"/>
    <property type="match status" value="1"/>
</dbReference>